<name>A0A2D1GAF3_9CAUD</name>
<sequence length="59" mass="6611">MSDRLLYDKAAAAVQLSTSERRIDELRRAGVLIAVQDGREWKFTAAELQRYVASLDVSA</sequence>
<dbReference type="EMBL" id="MF919502">
    <property type="protein sequence ID" value="ATN88654.1"/>
    <property type="molecule type" value="Genomic_DNA"/>
</dbReference>
<accession>A0A2D1GAF3</accession>
<proteinExistence type="predicted"/>
<reference evidence="2" key="1">
    <citation type="submission" date="2017-09" db="EMBL/GenBank/DDBJ databases">
        <authorList>
            <person name="Ehlers B."/>
            <person name="Leendertz F.H."/>
        </authorList>
    </citation>
    <scope>NUCLEOTIDE SEQUENCE [LARGE SCALE GENOMIC DNA]</scope>
</reference>
<evidence type="ECO:0000313" key="2">
    <source>
        <dbReference type="Proteomes" id="UP000231264"/>
    </source>
</evidence>
<protein>
    <submittedName>
        <fullName evidence="1">Uncharacterized protein</fullName>
    </submittedName>
</protein>
<keyword evidence="2" id="KW-1185">Reference proteome</keyword>
<gene>
    <name evidence="1" type="ORF">SEA_DEMSCULPINBOYZ_59</name>
</gene>
<dbReference type="Proteomes" id="UP000231264">
    <property type="component" value="Segment"/>
</dbReference>
<evidence type="ECO:0000313" key="1">
    <source>
        <dbReference type="EMBL" id="ATN88654.1"/>
    </source>
</evidence>
<organism evidence="1 2">
    <name type="scientific">Mycobacterium phage Demsculpinboyz</name>
    <dbReference type="NCBI Taxonomy" id="2041528"/>
    <lineage>
        <taxon>Viruses</taxon>
        <taxon>Duplodnaviria</taxon>
        <taxon>Heunggongvirae</taxon>
        <taxon>Uroviricota</taxon>
        <taxon>Caudoviricetes</taxon>
        <taxon>Gracegardnervirinae</taxon>
        <taxon>Avanivirus</taxon>
        <taxon>Avanivirus demsculpinboyz</taxon>
    </lineage>
</organism>